<evidence type="ECO:0000256" key="1">
    <source>
        <dbReference type="ARBA" id="ARBA00023125"/>
    </source>
</evidence>
<sequence length="174" mass="18543">MSRETLLPAMAAYVLENGITGVSLRPLAKAAGTSDRMLIYHFGNREGVVDALLEYLANLFSAVLDSALPSEPASDRKTTVARILQVTSSPELQPFFRLWWDIVAAAAAGNDTFRSSAAATMGQLLDWLEQNMPAQDPDPKGGARLLLTLIEGSQMLGAVGRQDIAEAALAALEG</sequence>
<feature type="DNA-binding region" description="H-T-H motif" evidence="2">
    <location>
        <begin position="23"/>
        <end position="42"/>
    </location>
</feature>
<keyword evidence="5" id="KW-1185">Reference proteome</keyword>
<feature type="domain" description="HTH tetR-type" evidence="3">
    <location>
        <begin position="1"/>
        <end position="60"/>
    </location>
</feature>
<dbReference type="SUPFAM" id="SSF46689">
    <property type="entry name" value="Homeodomain-like"/>
    <property type="match status" value="1"/>
</dbReference>
<name>A0ABX8ZFY6_9SPHN</name>
<dbReference type="SUPFAM" id="SSF48498">
    <property type="entry name" value="Tetracyclin repressor-like, C-terminal domain"/>
    <property type="match status" value="1"/>
</dbReference>
<accession>A0ABX8ZFY6</accession>
<dbReference type="InterPro" id="IPR009057">
    <property type="entry name" value="Homeodomain-like_sf"/>
</dbReference>
<dbReference type="Proteomes" id="UP000824280">
    <property type="component" value="Chromosome"/>
</dbReference>
<protein>
    <submittedName>
        <fullName evidence="4">TetR/AcrR family transcriptional regulator</fullName>
    </submittedName>
</protein>
<proteinExistence type="predicted"/>
<gene>
    <name evidence="4" type="ORF">K3166_04345</name>
</gene>
<dbReference type="PROSITE" id="PS50977">
    <property type="entry name" value="HTH_TETR_2"/>
    <property type="match status" value="1"/>
</dbReference>
<dbReference type="Pfam" id="PF00440">
    <property type="entry name" value="TetR_N"/>
    <property type="match status" value="1"/>
</dbReference>
<dbReference type="EMBL" id="CP081297">
    <property type="protein sequence ID" value="QZD87926.1"/>
    <property type="molecule type" value="Genomic_DNA"/>
</dbReference>
<organism evidence="4 5">
    <name type="scientific">Qipengyuania psychrotolerans</name>
    <dbReference type="NCBI Taxonomy" id="2867238"/>
    <lineage>
        <taxon>Bacteria</taxon>
        <taxon>Pseudomonadati</taxon>
        <taxon>Pseudomonadota</taxon>
        <taxon>Alphaproteobacteria</taxon>
        <taxon>Sphingomonadales</taxon>
        <taxon>Erythrobacteraceae</taxon>
        <taxon>Qipengyuania</taxon>
    </lineage>
</organism>
<dbReference type="InterPro" id="IPR036271">
    <property type="entry name" value="Tet_transcr_reg_TetR-rel_C_sf"/>
</dbReference>
<evidence type="ECO:0000313" key="4">
    <source>
        <dbReference type="EMBL" id="QZD87926.1"/>
    </source>
</evidence>
<keyword evidence="1 2" id="KW-0238">DNA-binding</keyword>
<evidence type="ECO:0000259" key="3">
    <source>
        <dbReference type="PROSITE" id="PS50977"/>
    </source>
</evidence>
<dbReference type="InterPro" id="IPR001647">
    <property type="entry name" value="HTH_TetR"/>
</dbReference>
<dbReference type="Gene3D" id="1.10.357.10">
    <property type="entry name" value="Tetracycline Repressor, domain 2"/>
    <property type="match status" value="1"/>
</dbReference>
<reference evidence="4 5" key="1">
    <citation type="submission" date="2021-08" db="EMBL/GenBank/DDBJ databases">
        <title>Comparative Genomics Analysis of the Genus Qipengyuania Reveals Extensive Genetic Diversity and Metabolic Versatility, Including the Description of Fifteen Novel Species.</title>
        <authorList>
            <person name="Liu Y."/>
        </authorList>
    </citation>
    <scope>NUCLEOTIDE SEQUENCE [LARGE SCALE GENOMIC DNA]</scope>
    <source>
        <strain evidence="4 5">1XM2-8</strain>
    </source>
</reference>
<evidence type="ECO:0000256" key="2">
    <source>
        <dbReference type="PROSITE-ProRule" id="PRU00335"/>
    </source>
</evidence>
<evidence type="ECO:0000313" key="5">
    <source>
        <dbReference type="Proteomes" id="UP000824280"/>
    </source>
</evidence>
<dbReference type="RefSeq" id="WP_221423460.1">
    <property type="nucleotide sequence ID" value="NZ_CP081297.1"/>
</dbReference>